<dbReference type="STRING" id="142842.SAMN02745118_00719"/>
<dbReference type="Proteomes" id="UP000190625">
    <property type="component" value="Unassembled WGS sequence"/>
</dbReference>
<dbReference type="OrthoDB" id="2627867at2"/>
<keyword evidence="2" id="KW-1185">Reference proteome</keyword>
<accession>A0A1T4KCT9</accession>
<dbReference type="EMBL" id="FUWM01000006">
    <property type="protein sequence ID" value="SJZ40268.1"/>
    <property type="molecule type" value="Genomic_DNA"/>
</dbReference>
<reference evidence="2" key="1">
    <citation type="submission" date="2017-02" db="EMBL/GenBank/DDBJ databases">
        <authorList>
            <person name="Varghese N."/>
            <person name="Submissions S."/>
        </authorList>
    </citation>
    <scope>NUCLEOTIDE SEQUENCE [LARGE SCALE GENOMIC DNA]</scope>
    <source>
        <strain evidence="2">ATCC BAA-73</strain>
    </source>
</reference>
<proteinExistence type="predicted"/>
<organism evidence="1 2">
    <name type="scientific">Selenihalanaerobacter shriftii</name>
    <dbReference type="NCBI Taxonomy" id="142842"/>
    <lineage>
        <taxon>Bacteria</taxon>
        <taxon>Bacillati</taxon>
        <taxon>Bacillota</taxon>
        <taxon>Clostridia</taxon>
        <taxon>Halanaerobiales</taxon>
        <taxon>Halobacteroidaceae</taxon>
        <taxon>Selenihalanaerobacter</taxon>
    </lineage>
</organism>
<dbReference type="RefSeq" id="WP_078809220.1">
    <property type="nucleotide sequence ID" value="NZ_FUWM01000006.1"/>
</dbReference>
<dbReference type="AlphaFoldDB" id="A0A1T4KCT9"/>
<evidence type="ECO:0000313" key="2">
    <source>
        <dbReference type="Proteomes" id="UP000190625"/>
    </source>
</evidence>
<evidence type="ECO:0000313" key="1">
    <source>
        <dbReference type="EMBL" id="SJZ40268.1"/>
    </source>
</evidence>
<protein>
    <submittedName>
        <fullName evidence="1">Uncharacterized protein</fullName>
    </submittedName>
</protein>
<gene>
    <name evidence="1" type="ORF">SAMN02745118_00719</name>
</gene>
<sequence>MKKLIGIILLIGLLLFTVKFFGLLPNLELVSENNGLNQVAIKSDINQLILKVKRMVGIEAFDENMARSDVGETHLEGEIKKIYSTPRAVKLRLHMDDNHSQIENPIKIAPNAIFKIKEEEVTFRSLKIGDIVGIIVNTKGKARAITVYNR</sequence>
<name>A0A1T4KCT9_9FIRM</name>